<evidence type="ECO:0000256" key="6">
    <source>
        <dbReference type="ARBA" id="ARBA00023136"/>
    </source>
</evidence>
<reference evidence="9 10" key="1">
    <citation type="submission" date="2015-11" db="EMBL/GenBank/DDBJ databases">
        <title>Aspergillus lentulus strain IFM 54703T.</title>
        <authorList>
            <person name="Kusuya Y."/>
            <person name="Sakai K."/>
            <person name="Kamei K."/>
            <person name="Takahashi H."/>
            <person name="Yaguchi T."/>
        </authorList>
    </citation>
    <scope>NUCLEOTIDE SEQUENCE [LARGE SCALE GENOMIC DNA]</scope>
    <source>
        <strain evidence="9 10">IFM 54703</strain>
    </source>
</reference>
<dbReference type="EMBL" id="BCLY01000004">
    <property type="protein sequence ID" value="GAQ05270.1"/>
    <property type="molecule type" value="Genomic_DNA"/>
</dbReference>
<evidence type="ECO:0000256" key="3">
    <source>
        <dbReference type="ARBA" id="ARBA00022475"/>
    </source>
</evidence>
<feature type="transmembrane region" description="Helical" evidence="8">
    <location>
        <begin position="208"/>
        <end position="228"/>
    </location>
</feature>
<comment type="caution">
    <text evidence="9">The sequence shown here is derived from an EMBL/GenBank/DDBJ whole genome shotgun (WGS) entry which is preliminary data.</text>
</comment>
<gene>
    <name evidence="9" type="ORF">ALT_2591</name>
</gene>
<dbReference type="Gene3D" id="1.20.1250.20">
    <property type="entry name" value="MFS general substrate transporter like domains"/>
    <property type="match status" value="2"/>
</dbReference>
<dbReference type="FunFam" id="1.20.1250.20:FF:000065">
    <property type="entry name" value="Putative MFS pantothenate transporter"/>
    <property type="match status" value="1"/>
</dbReference>
<evidence type="ECO:0000256" key="7">
    <source>
        <dbReference type="ARBA" id="ARBA00037968"/>
    </source>
</evidence>
<dbReference type="GO" id="GO:0005886">
    <property type="term" value="C:plasma membrane"/>
    <property type="evidence" value="ECO:0007669"/>
    <property type="project" value="UniProtKB-SubCell"/>
</dbReference>
<dbReference type="SUPFAM" id="SSF103473">
    <property type="entry name" value="MFS general substrate transporter"/>
    <property type="match status" value="1"/>
</dbReference>
<dbReference type="InterPro" id="IPR036259">
    <property type="entry name" value="MFS_trans_sf"/>
</dbReference>
<feature type="transmembrane region" description="Helical" evidence="8">
    <location>
        <begin position="174"/>
        <end position="196"/>
    </location>
</feature>
<keyword evidence="5 8" id="KW-1133">Transmembrane helix</keyword>
<keyword evidence="2" id="KW-0813">Transport</keyword>
<evidence type="ECO:0000256" key="4">
    <source>
        <dbReference type="ARBA" id="ARBA00022692"/>
    </source>
</evidence>
<evidence type="ECO:0000256" key="5">
    <source>
        <dbReference type="ARBA" id="ARBA00022989"/>
    </source>
</evidence>
<dbReference type="InterPro" id="IPR011701">
    <property type="entry name" value="MFS"/>
</dbReference>
<dbReference type="Pfam" id="PF07690">
    <property type="entry name" value="MFS_1"/>
    <property type="match status" value="1"/>
</dbReference>
<keyword evidence="4 8" id="KW-0812">Transmembrane</keyword>
<feature type="transmembrane region" description="Helical" evidence="8">
    <location>
        <begin position="317"/>
        <end position="336"/>
    </location>
</feature>
<dbReference type="Proteomes" id="UP000051487">
    <property type="component" value="Unassembled WGS sequence"/>
</dbReference>
<protein>
    <submittedName>
        <fullName evidence="9">Pantothenate transporter liz1</fullName>
    </submittedName>
</protein>
<feature type="transmembrane region" description="Helical" evidence="8">
    <location>
        <begin position="440"/>
        <end position="460"/>
    </location>
</feature>
<keyword evidence="3" id="KW-1003">Cell membrane</keyword>
<dbReference type="AlphaFoldDB" id="A0AAN4T8D8"/>
<proteinExistence type="inferred from homology"/>
<dbReference type="PANTHER" id="PTHR43791">
    <property type="entry name" value="PERMEASE-RELATED"/>
    <property type="match status" value="1"/>
</dbReference>
<dbReference type="FunFam" id="1.20.1250.20:FF:000386">
    <property type="entry name" value="MFS general substrate transporter"/>
    <property type="match status" value="1"/>
</dbReference>
<dbReference type="GO" id="GO:0022857">
    <property type="term" value="F:transmembrane transporter activity"/>
    <property type="evidence" value="ECO:0007669"/>
    <property type="project" value="InterPro"/>
</dbReference>
<accession>A0AAN4T8D8</accession>
<feature type="transmembrane region" description="Helical" evidence="8">
    <location>
        <begin position="348"/>
        <end position="368"/>
    </location>
</feature>
<evidence type="ECO:0000256" key="1">
    <source>
        <dbReference type="ARBA" id="ARBA00004651"/>
    </source>
</evidence>
<organism evidence="9 10">
    <name type="scientific">Aspergillus lentulus</name>
    <dbReference type="NCBI Taxonomy" id="293939"/>
    <lineage>
        <taxon>Eukaryota</taxon>
        <taxon>Fungi</taxon>
        <taxon>Dikarya</taxon>
        <taxon>Ascomycota</taxon>
        <taxon>Pezizomycotina</taxon>
        <taxon>Eurotiomycetes</taxon>
        <taxon>Eurotiomycetidae</taxon>
        <taxon>Eurotiales</taxon>
        <taxon>Aspergillaceae</taxon>
        <taxon>Aspergillus</taxon>
        <taxon>Aspergillus subgen. Fumigati</taxon>
    </lineage>
</organism>
<evidence type="ECO:0000313" key="10">
    <source>
        <dbReference type="Proteomes" id="UP000051487"/>
    </source>
</evidence>
<dbReference type="PANTHER" id="PTHR43791:SF39">
    <property type="entry name" value="TRANSPORTER LIZ1_SEO1, PUTATIVE (AFU_ORTHOLOGUE AFUA_3G00980)-RELATED"/>
    <property type="match status" value="1"/>
</dbReference>
<comment type="subcellular location">
    <subcellularLocation>
        <location evidence="1">Cell membrane</location>
        <topology evidence="1">Multi-pass membrane protein</topology>
    </subcellularLocation>
</comment>
<sequence length="738" mass="83250">MAPSQVVIDERVIVDSLQKDPKRKWLSYIWDTFDKSPEERKLLFKLDTAILTFASLGYFIKYLDQVNLNNAFVSGMKEDLSLYGNELNYMQTCWTVGYVIGEIPSNLLLTRIRPRYWIPAMELLWTVLTFAMARCNSPTQFYVLRFFVESTFYPGMQYIIGSWYRKDELAKRSCIFHTSSGIASMFSGYLMAGVYHLGGRGGFKGWQWLFIIDGVISLPVALSGFFILPDVPEISNPWFLSKEEVLLSQKRMQLEGRKSRGPLTMKKLKRIFSSWHIYLLTLLYLCFNNASAGSQPIFQQYLKHSTDPKYSIGQINAYPTTTGAVQVVTTLIYAWTSDSILGGKRWPPVIFGAIINIISYTSLAIWNIPTGWKWTCYIIAGAGYGLSGLLMAWAHEICADDNEERALVVGSMNEMAYVFQAWLPQVVWRQVEAPGYRKGFITVTVLSGILILATFVTIRLERRESAGKLSGITEGLSEDSLPRRTVDFSNLQEGVGGFSEASVFLKRHKGTQFASIEDWGCSGLRLWEDHLVPLQALALYQLLELLLSVESGAHRGLRALRRMDFADRDRPIASEEEERVRDSGDAETFTDHVPKVLRDCRGATIGVEERVLHLFVSGKDEVDVVTPEAKGRLAEIASEEAADAAVPVPVLQLGVSHIQNICDLGHSDLVVQEVFEHGSLPVTQQLLSQQAFNAIGQRNRFAQRTLPLIPEEEVFKEGMDLLFVGLTWLEDDRFKLVA</sequence>
<evidence type="ECO:0000256" key="2">
    <source>
        <dbReference type="ARBA" id="ARBA00022448"/>
    </source>
</evidence>
<evidence type="ECO:0000313" key="9">
    <source>
        <dbReference type="EMBL" id="GAQ05270.1"/>
    </source>
</evidence>
<comment type="similarity">
    <text evidence="7">Belongs to the major facilitator superfamily. Allantoate permease family.</text>
</comment>
<keyword evidence="6 8" id="KW-0472">Membrane</keyword>
<evidence type="ECO:0000256" key="8">
    <source>
        <dbReference type="SAM" id="Phobius"/>
    </source>
</evidence>
<name>A0AAN4T8D8_ASPLE</name>
<feature type="transmembrane region" description="Helical" evidence="8">
    <location>
        <begin position="275"/>
        <end position="297"/>
    </location>
</feature>